<keyword evidence="5" id="KW-1185">Reference proteome</keyword>
<protein>
    <submittedName>
        <fullName evidence="4">Peptidase M61</fullName>
    </submittedName>
</protein>
<keyword evidence="1" id="KW-0732">Signal</keyword>
<dbReference type="RefSeq" id="WP_201919736.1">
    <property type="nucleotide sequence ID" value="NZ_BAABAX010000003.1"/>
</dbReference>
<dbReference type="Gene3D" id="2.60.40.3650">
    <property type="match status" value="1"/>
</dbReference>
<evidence type="ECO:0000313" key="5">
    <source>
        <dbReference type="Proteomes" id="UP000651057"/>
    </source>
</evidence>
<evidence type="ECO:0000313" key="4">
    <source>
        <dbReference type="EMBL" id="MBL0684085.1"/>
    </source>
</evidence>
<gene>
    <name evidence="4" type="ORF">JJQ60_11195</name>
</gene>
<dbReference type="Pfam" id="PF17899">
    <property type="entry name" value="Peptidase_M61_N"/>
    <property type="match status" value="1"/>
</dbReference>
<dbReference type="AlphaFoldDB" id="A0A937D8I0"/>
<dbReference type="EMBL" id="JAERQJ010000004">
    <property type="protein sequence ID" value="MBL0684085.1"/>
    <property type="molecule type" value="Genomic_DNA"/>
</dbReference>
<feature type="chain" id="PRO_5036691558" evidence="1">
    <location>
        <begin position="22"/>
        <end position="631"/>
    </location>
</feature>
<dbReference type="InterPro" id="IPR027268">
    <property type="entry name" value="Peptidase_M4/M1_CTD_sf"/>
</dbReference>
<name>A0A937D8I0_9FLAO</name>
<dbReference type="Gene3D" id="2.30.42.10">
    <property type="match status" value="1"/>
</dbReference>
<dbReference type="Pfam" id="PF05299">
    <property type="entry name" value="Peptidase_M61"/>
    <property type="match status" value="1"/>
</dbReference>
<feature type="domain" description="Peptidase M61 catalytic" evidence="2">
    <location>
        <begin position="319"/>
        <end position="426"/>
    </location>
</feature>
<evidence type="ECO:0000259" key="2">
    <source>
        <dbReference type="Pfam" id="PF05299"/>
    </source>
</evidence>
<comment type="caution">
    <text evidence="4">The sequence shown here is derived from an EMBL/GenBank/DDBJ whole genome shotgun (WGS) entry which is preliminary data.</text>
</comment>
<evidence type="ECO:0000256" key="1">
    <source>
        <dbReference type="SAM" id="SignalP"/>
    </source>
</evidence>
<dbReference type="InterPro" id="IPR040756">
    <property type="entry name" value="Peptidase_M61_N"/>
</dbReference>
<accession>A0A937D8I0</accession>
<dbReference type="SUPFAM" id="SSF50156">
    <property type="entry name" value="PDZ domain-like"/>
    <property type="match status" value="1"/>
</dbReference>
<sequence length="631" mass="72677">MQKTIKIITSLVYIFAIFNLAASCKTSQLPTETRKSTISASIDLFNVIDDKVKVEIKVQDLNTDTISYYLPKIVPGTYQNNNYGKYIEDFKAFDKQGNTMYVQKYGDNRWKINNVNQLDKITYWVNDTFDSEDSNHIFSPTGINILKNQNFVLNLYALVGYFNDLRESTYNVFIKYPKNLKSATSAVETIFEQSIENINYEVDFFSFTRYAEVADSPIMYSDDNQITFTVNGIEIQLSIYSPNKVHKASRIMPQIERIIRAQKNFLGDINTTKKYSILLYLSTLKSNDAQGFGALEHNTSTVAVLPESLSREKLNEALTDVISHEFFHIVTPLTIHSEEIHDFNYNNPKMSEHLWLYEGTTEYFSLLFQITQGLITKEEFFERLQEKIETSRKFDDTMSFTTMSKNILEDPYRKNYRNVYEKGALISMCLDIIMREKSNGQYGILDLIKTLSSEFGIDTPFEDKTLISTIKEFSYPEIKDFLETHVVGNTPIDYGTYLEKVGVVYGTENVKSSYFIFEQQPFVKGSEISKEVTFIPGVSYNNFLNNLGIQGGDVLLSINNKSYNIKNIYDLFGDSNQWEIGDEIVFKIKRNDEILTLNSTVIEPTVEKTILQQNPEATVKQLSLLKTWVND</sequence>
<dbReference type="InterPro" id="IPR036034">
    <property type="entry name" value="PDZ_sf"/>
</dbReference>
<evidence type="ECO:0000259" key="3">
    <source>
        <dbReference type="Pfam" id="PF17899"/>
    </source>
</evidence>
<dbReference type="Gene3D" id="1.10.390.10">
    <property type="entry name" value="Neutral Protease Domain 2"/>
    <property type="match status" value="1"/>
</dbReference>
<feature type="signal peptide" evidence="1">
    <location>
        <begin position="1"/>
        <end position="21"/>
    </location>
</feature>
<dbReference type="SUPFAM" id="SSF55486">
    <property type="entry name" value="Metalloproteases ('zincins'), catalytic domain"/>
    <property type="match status" value="1"/>
</dbReference>
<dbReference type="InterPro" id="IPR007963">
    <property type="entry name" value="Peptidase_M61_catalytic"/>
</dbReference>
<organism evidence="4 5">
    <name type="scientific">Aquimarina mytili</name>
    <dbReference type="NCBI Taxonomy" id="874423"/>
    <lineage>
        <taxon>Bacteria</taxon>
        <taxon>Pseudomonadati</taxon>
        <taxon>Bacteroidota</taxon>
        <taxon>Flavobacteriia</taxon>
        <taxon>Flavobacteriales</taxon>
        <taxon>Flavobacteriaceae</taxon>
        <taxon>Aquimarina</taxon>
    </lineage>
</organism>
<reference evidence="4" key="1">
    <citation type="submission" date="2021-01" db="EMBL/GenBank/DDBJ databases">
        <authorList>
            <person name="Zhong Y.L."/>
        </authorList>
    </citation>
    <scope>NUCLEOTIDE SEQUENCE</scope>
    <source>
        <strain evidence="4">KCTC 23302</strain>
    </source>
</reference>
<dbReference type="Proteomes" id="UP000651057">
    <property type="component" value="Unassembled WGS sequence"/>
</dbReference>
<dbReference type="PROSITE" id="PS51257">
    <property type="entry name" value="PROKAR_LIPOPROTEIN"/>
    <property type="match status" value="1"/>
</dbReference>
<proteinExistence type="predicted"/>
<feature type="domain" description="Peptidase M61 N-terminal" evidence="3">
    <location>
        <begin position="41"/>
        <end position="221"/>
    </location>
</feature>